<dbReference type="GO" id="GO:0003677">
    <property type="term" value="F:DNA binding"/>
    <property type="evidence" value="ECO:0007669"/>
    <property type="project" value="UniProtKB-KW"/>
</dbReference>
<dbReference type="Proteomes" id="UP000051841">
    <property type="component" value="Unassembled WGS sequence"/>
</dbReference>
<dbReference type="Gene3D" id="3.90.320.10">
    <property type="match status" value="1"/>
</dbReference>
<evidence type="ECO:0000256" key="1">
    <source>
        <dbReference type="ARBA" id="ARBA00022722"/>
    </source>
</evidence>
<keyword evidence="4" id="KW-0378">Hydrolase</keyword>
<gene>
    <name evidence="11" type="ORF">IV49_GL000045</name>
</gene>
<keyword evidence="1" id="KW-0540">Nuclease</keyword>
<keyword evidence="12" id="KW-1185">Reference proteome</keyword>
<protein>
    <recommendedName>
        <fullName evidence="10">PD-(D/E)XK endonuclease-like domain-containing protein</fullName>
    </recommendedName>
</protein>
<organism evidence="11 12">
    <name type="scientific">Kandleria vitulina DSM 20405</name>
    <dbReference type="NCBI Taxonomy" id="1410657"/>
    <lineage>
        <taxon>Bacteria</taxon>
        <taxon>Bacillati</taxon>
        <taxon>Bacillota</taxon>
        <taxon>Erysipelotrichia</taxon>
        <taxon>Erysipelotrichales</taxon>
        <taxon>Coprobacillaceae</taxon>
        <taxon>Kandleria</taxon>
    </lineage>
</organism>
<reference evidence="11 12" key="1">
    <citation type="journal article" date="2015" name="Genome Announc.">
        <title>Expanding the biotechnology potential of lactobacilli through comparative genomics of 213 strains and associated genera.</title>
        <authorList>
            <person name="Sun Z."/>
            <person name="Harris H.M."/>
            <person name="McCann A."/>
            <person name="Guo C."/>
            <person name="Argimon S."/>
            <person name="Zhang W."/>
            <person name="Yang X."/>
            <person name="Jeffery I.B."/>
            <person name="Cooney J.C."/>
            <person name="Kagawa T.F."/>
            <person name="Liu W."/>
            <person name="Song Y."/>
            <person name="Salvetti E."/>
            <person name="Wrobel A."/>
            <person name="Rasinkangas P."/>
            <person name="Parkhill J."/>
            <person name="Rea M.C."/>
            <person name="O'Sullivan O."/>
            <person name="Ritari J."/>
            <person name="Douillard F.P."/>
            <person name="Paul Ross R."/>
            <person name="Yang R."/>
            <person name="Briner A.E."/>
            <person name="Felis G.E."/>
            <person name="de Vos W.M."/>
            <person name="Barrangou R."/>
            <person name="Klaenhammer T.R."/>
            <person name="Caufield P.W."/>
            <person name="Cui Y."/>
            <person name="Zhang H."/>
            <person name="O'Toole P.W."/>
        </authorList>
    </citation>
    <scope>NUCLEOTIDE SEQUENCE [LARGE SCALE GENOMIC DNA]</scope>
    <source>
        <strain evidence="11 12">DSM 20405</strain>
    </source>
</reference>
<dbReference type="PANTHER" id="PTHR30591">
    <property type="entry name" value="RECBCD ENZYME SUBUNIT RECC"/>
    <property type="match status" value="1"/>
</dbReference>
<evidence type="ECO:0000259" key="10">
    <source>
        <dbReference type="Pfam" id="PF12705"/>
    </source>
</evidence>
<dbReference type="Gene3D" id="3.40.50.300">
    <property type="entry name" value="P-loop containing nucleotide triphosphate hydrolases"/>
    <property type="match status" value="1"/>
</dbReference>
<accession>A0A0R2HPF7</accession>
<evidence type="ECO:0000256" key="7">
    <source>
        <dbReference type="ARBA" id="ARBA00022840"/>
    </source>
</evidence>
<evidence type="ECO:0000256" key="6">
    <source>
        <dbReference type="ARBA" id="ARBA00022839"/>
    </source>
</evidence>
<keyword evidence="2" id="KW-0547">Nucleotide-binding</keyword>
<evidence type="ECO:0000256" key="8">
    <source>
        <dbReference type="ARBA" id="ARBA00023125"/>
    </source>
</evidence>
<keyword evidence="7" id="KW-0067">ATP-binding</keyword>
<name>A0A0R2HPF7_9FIRM</name>
<dbReference type="GO" id="GO:0005524">
    <property type="term" value="F:ATP binding"/>
    <property type="evidence" value="ECO:0007669"/>
    <property type="project" value="UniProtKB-KW"/>
</dbReference>
<feature type="domain" description="PD-(D/E)XK endonuclease-like" evidence="10">
    <location>
        <begin position="543"/>
        <end position="846"/>
    </location>
</feature>
<dbReference type="InterPro" id="IPR027417">
    <property type="entry name" value="P-loop_NTPase"/>
</dbReference>
<evidence type="ECO:0000313" key="12">
    <source>
        <dbReference type="Proteomes" id="UP000051841"/>
    </source>
</evidence>
<evidence type="ECO:0000256" key="3">
    <source>
        <dbReference type="ARBA" id="ARBA00022763"/>
    </source>
</evidence>
<evidence type="ECO:0000256" key="2">
    <source>
        <dbReference type="ARBA" id="ARBA00022741"/>
    </source>
</evidence>
<dbReference type="GO" id="GO:0006281">
    <property type="term" value="P:DNA repair"/>
    <property type="evidence" value="ECO:0007669"/>
    <property type="project" value="UniProtKB-KW"/>
</dbReference>
<keyword evidence="6" id="KW-0269">Exonuclease</keyword>
<dbReference type="Pfam" id="PF12705">
    <property type="entry name" value="PDDEXK_1"/>
    <property type="match status" value="1"/>
</dbReference>
<evidence type="ECO:0000256" key="4">
    <source>
        <dbReference type="ARBA" id="ARBA00022801"/>
    </source>
</evidence>
<dbReference type="PATRIC" id="fig|1410657.5.peg.47"/>
<keyword evidence="8" id="KW-0238">DNA-binding</keyword>
<evidence type="ECO:0000256" key="5">
    <source>
        <dbReference type="ARBA" id="ARBA00022806"/>
    </source>
</evidence>
<dbReference type="EMBL" id="JQBL01000001">
    <property type="protein sequence ID" value="KRN51428.1"/>
    <property type="molecule type" value="Genomic_DNA"/>
</dbReference>
<dbReference type="RefSeq" id="WP_031590046.1">
    <property type="nucleotide sequence ID" value="NZ_JQBL01000001.1"/>
</dbReference>
<evidence type="ECO:0000256" key="9">
    <source>
        <dbReference type="ARBA" id="ARBA00023204"/>
    </source>
</evidence>
<dbReference type="AlphaFoldDB" id="A0A0R2HPF7"/>
<dbReference type="InterPro" id="IPR038726">
    <property type="entry name" value="PDDEXK_AddAB-type"/>
</dbReference>
<dbReference type="InterPro" id="IPR011604">
    <property type="entry name" value="PDDEXK-like_dom_sf"/>
</dbReference>
<sequence>MHIINGMNFSKKVNLLVNLIGQPKRKTIILTEHKEYVEDIFLNTHPILFNIEIKTLKEFEHELLFSHQCYNRQIVSECELTYLVRHYLKEDYHYLRYSDNPYSLIGKLITTLKEIHDYDVDLHTFSKDQLIINKCEDIAKLNEKITAHLGKDFFFNLEEATIDLIDDQLKDTDFYIFADEYITAMQRRFIQSLSPYTKAILLSFEDGLQEENLLKDFYEGEYLTLKDESAHIKNLSLHLFDNVKVEKQEKANLIIGGHPLQECMKVACDIKKKIHDGAHYKDFLIITLSKDYEDYLSYIFEMWNIPTSLPEVNDFHYSYDYKAIMEALDKSKGTTFKEHVSSLLKLPLTSLKDYISSLSFDDEISNEEMKLFIEATLPESKETVPSHDCIHFSTFKDSHTQCPYIYVMGINESHVPAEMSDQGLLLDEDYQTLPVHPLSLNKQLSYHHVEIIKTLTQPSHFTFSYAKMDMSGKEMMPSTLMKRLDSLYHLHLVKPDLNLIKTHLYLNHSYIPSSPINEMINEYKDNQPVKIDKEYINALGKGMSISRLETYNKCPFQYFIKYGLKINKKSDDQLLPTELGSLCHYIMEKAIDDPDQLVFYAHEYIDEHFKEKYETSALNQYFVDQLIDNMRVNVQIVREQLEHSEFNNTSREQEVKGYLGDIPVQGFIDRVDQYKDYVRIIDYKSGKKELNLSYAMQGFNIQMLAYLYLLIKEKNLKAGAVLYFNMKKRMLKDKIKFNKDIDEHLLYKDYQMKGYVIDEGSFEVIHASDEDSIPAKLKKDGKSPTKSSKLISQKELDIVMDHIIDYINTLYKQLRSGDISIRPTITDNGSDPSIYPCTFCDYKSVCLYDVFVNKNKEISSQLEKEVLKGEDNA</sequence>
<proteinExistence type="predicted"/>
<dbReference type="GO" id="GO:0006310">
    <property type="term" value="P:DNA recombination"/>
    <property type="evidence" value="ECO:0007669"/>
    <property type="project" value="TreeGrafter"/>
</dbReference>
<dbReference type="SUPFAM" id="SSF52980">
    <property type="entry name" value="Restriction endonuclease-like"/>
    <property type="match status" value="1"/>
</dbReference>
<dbReference type="PANTHER" id="PTHR30591:SF1">
    <property type="entry name" value="RECBCD ENZYME SUBUNIT RECC"/>
    <property type="match status" value="1"/>
</dbReference>
<evidence type="ECO:0000313" key="11">
    <source>
        <dbReference type="EMBL" id="KRN51428.1"/>
    </source>
</evidence>
<dbReference type="SUPFAM" id="SSF52540">
    <property type="entry name" value="P-loop containing nucleoside triphosphate hydrolases"/>
    <property type="match status" value="1"/>
</dbReference>
<dbReference type="GO" id="GO:0004386">
    <property type="term" value="F:helicase activity"/>
    <property type="evidence" value="ECO:0007669"/>
    <property type="project" value="UniProtKB-KW"/>
</dbReference>
<comment type="caution">
    <text evidence="11">The sequence shown here is derived from an EMBL/GenBank/DDBJ whole genome shotgun (WGS) entry which is preliminary data.</text>
</comment>
<dbReference type="InterPro" id="IPR011335">
    <property type="entry name" value="Restrct_endonuc-II-like"/>
</dbReference>
<keyword evidence="9" id="KW-0234">DNA repair</keyword>
<keyword evidence="3" id="KW-0227">DNA damage</keyword>
<keyword evidence="5" id="KW-0347">Helicase</keyword>
<dbReference type="GO" id="GO:0004527">
    <property type="term" value="F:exonuclease activity"/>
    <property type="evidence" value="ECO:0007669"/>
    <property type="project" value="UniProtKB-KW"/>
</dbReference>